<keyword evidence="3" id="KW-1185">Reference proteome</keyword>
<organism evidence="2 3">
    <name type="scientific">Aeromonas bivalvium</name>
    <dbReference type="NCBI Taxonomy" id="440079"/>
    <lineage>
        <taxon>Bacteria</taxon>
        <taxon>Pseudomonadati</taxon>
        <taxon>Pseudomonadota</taxon>
        <taxon>Gammaproteobacteria</taxon>
        <taxon>Aeromonadales</taxon>
        <taxon>Aeromonadaceae</taxon>
        <taxon>Aeromonas</taxon>
    </lineage>
</organism>
<comment type="caution">
    <text evidence="2">The sequence shown here is derived from an EMBL/GenBank/DDBJ whole genome shotgun (WGS) entry which is preliminary data.</text>
</comment>
<sequence>MNHCIVFTGGPGSGKTTTLDYLKALGYRCADEVGRKVILQQGAINGRALPWMDKTAFRDEMVREELEAFSHHQGNQGLVFFDRGIIDSYAYSRLEGLPIPSALLTACHLVRYHTDVFIFPPWEAIYANDTERKQSYAEAVDTYLEMISAYQMFGYSLIEVPKASVSERAGFILQSLAASS</sequence>
<name>A0ABW9GRY9_9GAMM</name>
<dbReference type="Pfam" id="PF13521">
    <property type="entry name" value="AAA_28"/>
    <property type="match status" value="1"/>
</dbReference>
<evidence type="ECO:0000313" key="2">
    <source>
        <dbReference type="EMBL" id="MFM4893394.1"/>
    </source>
</evidence>
<dbReference type="Proteomes" id="UP001630969">
    <property type="component" value="Unassembled WGS sequence"/>
</dbReference>
<dbReference type="RefSeq" id="WP_408790140.1">
    <property type="nucleotide sequence ID" value="NZ_JBGXBU010000004.1"/>
</dbReference>
<accession>A0ABW9GRY9</accession>
<dbReference type="InterPro" id="IPR038727">
    <property type="entry name" value="NadR/Ttd14_AAA_dom"/>
</dbReference>
<evidence type="ECO:0000259" key="1">
    <source>
        <dbReference type="Pfam" id="PF13521"/>
    </source>
</evidence>
<dbReference type="Gene3D" id="3.40.50.300">
    <property type="entry name" value="P-loop containing nucleotide triphosphate hydrolases"/>
    <property type="match status" value="1"/>
</dbReference>
<dbReference type="SUPFAM" id="SSF52540">
    <property type="entry name" value="P-loop containing nucleoside triphosphate hydrolases"/>
    <property type="match status" value="1"/>
</dbReference>
<evidence type="ECO:0000313" key="3">
    <source>
        <dbReference type="Proteomes" id="UP001630969"/>
    </source>
</evidence>
<gene>
    <name evidence="2" type="ORF">ACEUDJ_11035</name>
</gene>
<dbReference type="InterPro" id="IPR027417">
    <property type="entry name" value="P-loop_NTPase"/>
</dbReference>
<protein>
    <submittedName>
        <fullName evidence="2">AAA family ATPase</fullName>
    </submittedName>
</protein>
<dbReference type="EMBL" id="JBGXBU010000004">
    <property type="protein sequence ID" value="MFM4893394.1"/>
    <property type="molecule type" value="Genomic_DNA"/>
</dbReference>
<reference evidence="2 3" key="1">
    <citation type="submission" date="2024-09" db="EMBL/GenBank/DDBJ databases">
        <title>Aeromonas strains Genome sequencing and assembly.</title>
        <authorList>
            <person name="Hu X."/>
            <person name="Tang B."/>
        </authorList>
    </citation>
    <scope>NUCLEOTIDE SEQUENCE [LARGE SCALE GENOMIC DNA]</scope>
    <source>
        <strain evidence="2 3">NB23SCDHY001</strain>
    </source>
</reference>
<proteinExistence type="predicted"/>
<dbReference type="GeneID" id="97220640"/>
<feature type="domain" description="NadR/Ttd14 AAA" evidence="1">
    <location>
        <begin position="5"/>
        <end position="168"/>
    </location>
</feature>